<accession>A0A2Z2I0E0</accession>
<dbReference type="GeneID" id="32893938"/>
<dbReference type="Gene3D" id="1.20.120.580">
    <property type="entry name" value="bsu32300-like"/>
    <property type="match status" value="1"/>
</dbReference>
<reference evidence="7" key="1">
    <citation type="submission" date="2017-02" db="EMBL/GenBank/DDBJ databases">
        <title>Natronthermophilus aegyptiacus gen. nov.,sp. nov., an aerobic, extremely halophilic alkalithermophilic archaeon isolated from the athalassohaline Wadi An Natrun, Egypt.</title>
        <authorList>
            <person name="Zhao B."/>
        </authorList>
    </citation>
    <scope>NUCLEOTIDE SEQUENCE [LARGE SCALE GENOMIC DNA]</scope>
    <source>
        <strain evidence="7">JW/NM-HA 15</strain>
    </source>
</reference>
<organism evidence="6 7">
    <name type="scientific">Natrarchaeobaculum aegyptiacum</name>
    <dbReference type="NCBI Taxonomy" id="745377"/>
    <lineage>
        <taxon>Archaea</taxon>
        <taxon>Methanobacteriati</taxon>
        <taxon>Methanobacteriota</taxon>
        <taxon>Stenosarchaea group</taxon>
        <taxon>Halobacteria</taxon>
        <taxon>Halobacteriales</taxon>
        <taxon>Natrialbaceae</taxon>
        <taxon>Natrarchaeobaculum</taxon>
    </lineage>
</organism>
<dbReference type="InterPro" id="IPR052379">
    <property type="entry name" value="Type_VII_TA_RNase"/>
</dbReference>
<dbReference type="GO" id="GO:0110001">
    <property type="term" value="C:toxin-antitoxin complex"/>
    <property type="evidence" value="ECO:0007669"/>
    <property type="project" value="InterPro"/>
</dbReference>
<dbReference type="InterPro" id="IPR037038">
    <property type="entry name" value="HepT-like_sf"/>
</dbReference>
<dbReference type="GO" id="GO:0004540">
    <property type="term" value="F:RNA nuclease activity"/>
    <property type="evidence" value="ECO:0007669"/>
    <property type="project" value="InterPro"/>
</dbReference>
<dbReference type="AlphaFoldDB" id="A0A2Z2I0E0"/>
<dbReference type="GO" id="GO:0016787">
    <property type="term" value="F:hydrolase activity"/>
    <property type="evidence" value="ECO:0007669"/>
    <property type="project" value="UniProtKB-KW"/>
</dbReference>
<evidence type="ECO:0000313" key="7">
    <source>
        <dbReference type="Proteomes" id="UP000250088"/>
    </source>
</evidence>
<evidence type="ECO:0000313" key="6">
    <source>
        <dbReference type="EMBL" id="ARS89618.1"/>
    </source>
</evidence>
<keyword evidence="4" id="KW-0378">Hydrolase</keyword>
<keyword evidence="2" id="KW-1277">Toxin-antitoxin system</keyword>
<evidence type="ECO:0000256" key="5">
    <source>
        <dbReference type="ARBA" id="ARBA00024207"/>
    </source>
</evidence>
<sequence length="145" mass="16808">MTVPEDTERRILHNATYVEEALTVLSRKQSLSPDAYRNDREQRAIVEREFQTAIEACLDIAGLVLTATDEQMPETYAGRFRRLEELGIISPETSEKMRGAAGFRTVLAHNYGDDLDHDVVYNHLQNQLEWFVRFLTEIRDYLTET</sequence>
<dbReference type="Pfam" id="PF01934">
    <property type="entry name" value="HepT-like"/>
    <property type="match status" value="1"/>
</dbReference>
<protein>
    <recommendedName>
        <fullName evidence="8">DUF86 domain-containing protein</fullName>
    </recommendedName>
</protein>
<name>A0A2Z2I0E0_9EURY</name>
<dbReference type="RefSeq" id="WP_161493156.1">
    <property type="nucleotide sequence ID" value="NZ_CP019893.1"/>
</dbReference>
<dbReference type="KEGG" id="naj:B1756_07620"/>
<dbReference type="Proteomes" id="UP000250088">
    <property type="component" value="Chromosome"/>
</dbReference>
<comment type="similarity">
    <text evidence="5">Belongs to the HepT RNase toxin family.</text>
</comment>
<dbReference type="PANTHER" id="PTHR33397:SF5">
    <property type="entry name" value="RNASE YUTE-RELATED"/>
    <property type="match status" value="1"/>
</dbReference>
<keyword evidence="7" id="KW-1185">Reference proteome</keyword>
<dbReference type="NCBIfam" id="NF047751">
    <property type="entry name" value="HepT_toxin"/>
    <property type="match status" value="1"/>
</dbReference>
<proteinExistence type="inferred from homology"/>
<dbReference type="OrthoDB" id="25331at2157"/>
<keyword evidence="3" id="KW-0540">Nuclease</keyword>
<evidence type="ECO:0000256" key="3">
    <source>
        <dbReference type="ARBA" id="ARBA00022722"/>
    </source>
</evidence>
<evidence type="ECO:0000256" key="1">
    <source>
        <dbReference type="ARBA" id="ARBA00022553"/>
    </source>
</evidence>
<evidence type="ECO:0008006" key="8">
    <source>
        <dbReference type="Google" id="ProtNLM"/>
    </source>
</evidence>
<evidence type="ECO:0000256" key="4">
    <source>
        <dbReference type="ARBA" id="ARBA00022801"/>
    </source>
</evidence>
<keyword evidence="1" id="KW-0597">Phosphoprotein</keyword>
<dbReference type="PANTHER" id="PTHR33397">
    <property type="entry name" value="UPF0331 PROTEIN YUTE"/>
    <property type="match status" value="1"/>
</dbReference>
<gene>
    <name evidence="6" type="ORF">B1756_07620</name>
</gene>
<dbReference type="EMBL" id="CP019893">
    <property type="protein sequence ID" value="ARS89618.1"/>
    <property type="molecule type" value="Genomic_DNA"/>
</dbReference>
<evidence type="ECO:0000256" key="2">
    <source>
        <dbReference type="ARBA" id="ARBA00022649"/>
    </source>
</evidence>
<dbReference type="InterPro" id="IPR008201">
    <property type="entry name" value="HepT-like"/>
</dbReference>